<proteinExistence type="inferred from homology"/>
<dbReference type="EMBL" id="MPSH01000019">
    <property type="protein sequence ID" value="PNH30811.1"/>
    <property type="molecule type" value="Genomic_DNA"/>
</dbReference>
<evidence type="ECO:0000259" key="2">
    <source>
        <dbReference type="Pfam" id="PF00561"/>
    </source>
</evidence>
<dbReference type="Gene3D" id="3.40.50.1820">
    <property type="entry name" value="alpha/beta hydrolase"/>
    <property type="match status" value="1"/>
</dbReference>
<gene>
    <name evidence="3" type="ORF">BJF96_g6035</name>
</gene>
<dbReference type="GO" id="GO:0051792">
    <property type="term" value="P:medium-chain fatty acid biosynthetic process"/>
    <property type="evidence" value="ECO:0007669"/>
    <property type="project" value="TreeGrafter"/>
</dbReference>
<dbReference type="GO" id="GO:0008126">
    <property type="term" value="F:acetylesterase activity"/>
    <property type="evidence" value="ECO:0007669"/>
    <property type="project" value="TreeGrafter"/>
</dbReference>
<dbReference type="SUPFAM" id="SSF53474">
    <property type="entry name" value="alpha/beta-Hydrolases"/>
    <property type="match status" value="1"/>
</dbReference>
<accession>A0AA44WFV6</accession>
<dbReference type="Pfam" id="PF00561">
    <property type="entry name" value="Abhydrolase_1"/>
    <property type="match status" value="1"/>
</dbReference>
<organism evidence="3 4">
    <name type="scientific">Verticillium dahliae</name>
    <name type="common">Verticillium wilt</name>
    <dbReference type="NCBI Taxonomy" id="27337"/>
    <lineage>
        <taxon>Eukaryota</taxon>
        <taxon>Fungi</taxon>
        <taxon>Dikarya</taxon>
        <taxon>Ascomycota</taxon>
        <taxon>Pezizomycotina</taxon>
        <taxon>Sordariomycetes</taxon>
        <taxon>Hypocreomycetidae</taxon>
        <taxon>Glomerellales</taxon>
        <taxon>Plectosphaerellaceae</taxon>
        <taxon>Verticillium</taxon>
    </lineage>
</organism>
<dbReference type="PANTHER" id="PTHR10794">
    <property type="entry name" value="ABHYDROLASE DOMAIN-CONTAINING PROTEIN"/>
    <property type="match status" value="1"/>
</dbReference>
<protein>
    <recommendedName>
        <fullName evidence="2">AB hydrolase-1 domain-containing protein</fullName>
    </recommendedName>
</protein>
<sequence>MEPMNHAISRLLSFFQPRDTGLTTSRTIWIAIGASLLPVVLAPYQPFASSPTLTVLAELHPFRLFRIMEWLGRAKIKYTHATAPLPLREKDGSQTDLLKVCESSVPPCQLNPLLFNGHMQTFYTSVKQAGPSVYYKRKVFEADQQTYHGTFAVDFAVDAFEETDDSLPERTVHFTDDEFASLGSNDTKPQLIVLHGLSGGSHEIYLRHAIAPLLEEGKWDVCVINSRGCAQSKFTSGVLYNARATWDIRQMVKWFRKKYPNRPLYGLGFSLGANMLTTYCGEEGPNCQLRAAVVCSNPFNLELANKSLQRTLLGKEVYQRVMGTNMRNLIVGHKDSLSKFTDLNYERIEKATYIYEFDREVQYIPFLAVHATDDPIAVDEAVPYQEFKTNPYTVLCTTSLGGHLSWFEMGGGRWHAKPVVNFLNRMAFDIDLESINHELASGSEAKQPRYLPMVRKMEICNFQKAW</sequence>
<dbReference type="AlphaFoldDB" id="A0AA44WFV6"/>
<dbReference type="InterPro" id="IPR029058">
    <property type="entry name" value="AB_hydrolase_fold"/>
</dbReference>
<dbReference type="InterPro" id="IPR050960">
    <property type="entry name" value="AB_hydrolase_4_sf"/>
</dbReference>
<feature type="domain" description="AB hydrolase-1" evidence="2">
    <location>
        <begin position="191"/>
        <end position="296"/>
    </location>
</feature>
<dbReference type="Proteomes" id="UP000236305">
    <property type="component" value="Unassembled WGS sequence"/>
</dbReference>
<reference evidence="3 4" key="1">
    <citation type="submission" date="2017-12" db="EMBL/GenBank/DDBJ databases">
        <title>Comparative genomics yields insights into virulence evolution of Verticillium dahliae.</title>
        <authorList>
            <person name="Fan R."/>
            <person name="Armitage A.D."/>
            <person name="Cascant-Lopez E."/>
            <person name="Sobczyk M."/>
            <person name="Cockerton H.M."/>
            <person name="Harrison R.J."/>
        </authorList>
    </citation>
    <scope>NUCLEOTIDE SEQUENCE [LARGE SCALE GENOMIC DNA]</scope>
    <source>
        <strain evidence="3 4">12008</strain>
    </source>
</reference>
<evidence type="ECO:0000256" key="1">
    <source>
        <dbReference type="ARBA" id="ARBA00010884"/>
    </source>
</evidence>
<dbReference type="GO" id="GO:0051793">
    <property type="term" value="P:medium-chain fatty acid catabolic process"/>
    <property type="evidence" value="ECO:0007669"/>
    <property type="project" value="TreeGrafter"/>
</dbReference>
<evidence type="ECO:0000313" key="4">
    <source>
        <dbReference type="Proteomes" id="UP000236305"/>
    </source>
</evidence>
<comment type="caution">
    <text evidence="3">The sequence shown here is derived from an EMBL/GenBank/DDBJ whole genome shotgun (WGS) entry which is preliminary data.</text>
</comment>
<comment type="similarity">
    <text evidence="1">Belongs to the AB hydrolase superfamily. AB hydrolase 4 family.</text>
</comment>
<name>A0AA44WFV6_VERDA</name>
<dbReference type="InterPro" id="IPR000073">
    <property type="entry name" value="AB_hydrolase_1"/>
</dbReference>
<dbReference type="GO" id="GO:0047372">
    <property type="term" value="F:monoacylglycerol lipase activity"/>
    <property type="evidence" value="ECO:0007669"/>
    <property type="project" value="TreeGrafter"/>
</dbReference>
<evidence type="ECO:0000313" key="3">
    <source>
        <dbReference type="EMBL" id="PNH30811.1"/>
    </source>
</evidence>
<dbReference type="PANTHER" id="PTHR10794:SF63">
    <property type="entry name" value="ALPHA_BETA HYDROLASE 1, ISOFORM A"/>
    <property type="match status" value="1"/>
</dbReference>